<dbReference type="SUPFAM" id="SSF53335">
    <property type="entry name" value="S-adenosyl-L-methionine-dependent methyltransferases"/>
    <property type="match status" value="1"/>
</dbReference>
<dbReference type="PANTHER" id="PTHR43861:SF1">
    <property type="entry name" value="TRANS-ACONITATE 2-METHYLTRANSFERASE"/>
    <property type="match status" value="1"/>
</dbReference>
<dbReference type="RefSeq" id="WP_130475682.1">
    <property type="nucleotide sequence ID" value="NZ_SFCC01000006.1"/>
</dbReference>
<dbReference type="PANTHER" id="PTHR43861">
    <property type="entry name" value="TRANS-ACONITATE 2-METHYLTRANSFERASE-RELATED"/>
    <property type="match status" value="1"/>
</dbReference>
<dbReference type="GO" id="GO:0008168">
    <property type="term" value="F:methyltransferase activity"/>
    <property type="evidence" value="ECO:0007669"/>
    <property type="project" value="UniProtKB-KW"/>
</dbReference>
<dbReference type="AlphaFoldDB" id="A0A4Q7J894"/>
<dbReference type="Pfam" id="PF08242">
    <property type="entry name" value="Methyltransf_12"/>
    <property type="match status" value="1"/>
</dbReference>
<sequence>MTAIWDDELATVERDGTVSEPMVRQAARWLAARHAPGTGSRVLDVGSGPGCATVVLAEEFPGSEVVAVDPTEKFTARAAARFAERGLGERVRAEPGAIGDPSLAALAPADVVWCAHVVHHLPDPVAALRELSALLAPASGVLAVAEGGLPSRFLPGGYGVGLPSFVNRLEATLSDYFVETWSLTGAAVGGGRDWPLLFADAGLRHHASRTFLLDLPAPVSDDVRRHVVDRFTRIQRLIGDRLTSQDAAALARLLDPADSAALANRPDLFVLQATTWHLAGVDI</sequence>
<keyword evidence="3" id="KW-1185">Reference proteome</keyword>
<keyword evidence="2" id="KW-0489">Methyltransferase</keyword>
<comment type="caution">
    <text evidence="2">The sequence shown here is derived from an EMBL/GenBank/DDBJ whole genome shotgun (WGS) entry which is preliminary data.</text>
</comment>
<reference evidence="2 3" key="1">
    <citation type="submission" date="2019-02" db="EMBL/GenBank/DDBJ databases">
        <title>Draft genome sequence of Amycolatopsis sp. 8-3EHSu isolated from roots of Suaeda maritima.</title>
        <authorList>
            <person name="Duangmal K."/>
            <person name="Chantavorakit T."/>
        </authorList>
    </citation>
    <scope>NUCLEOTIDE SEQUENCE [LARGE SCALE GENOMIC DNA]</scope>
    <source>
        <strain evidence="2 3">8-3EHSu</strain>
    </source>
</reference>
<dbReference type="CDD" id="cd02440">
    <property type="entry name" value="AdoMet_MTases"/>
    <property type="match status" value="1"/>
</dbReference>
<evidence type="ECO:0000259" key="1">
    <source>
        <dbReference type="Pfam" id="PF08242"/>
    </source>
</evidence>
<gene>
    <name evidence="2" type="ORF">EWH70_13375</name>
</gene>
<dbReference type="Gene3D" id="3.40.50.150">
    <property type="entry name" value="Vaccinia Virus protein VP39"/>
    <property type="match status" value="1"/>
</dbReference>
<dbReference type="Proteomes" id="UP000292003">
    <property type="component" value="Unassembled WGS sequence"/>
</dbReference>
<proteinExistence type="predicted"/>
<feature type="domain" description="Methyltransferase type 12" evidence="1">
    <location>
        <begin position="43"/>
        <end position="137"/>
    </location>
</feature>
<keyword evidence="2" id="KW-0808">Transferase</keyword>
<organism evidence="2 3">
    <name type="scientific">Amycolatopsis suaedae</name>
    <dbReference type="NCBI Taxonomy" id="2510978"/>
    <lineage>
        <taxon>Bacteria</taxon>
        <taxon>Bacillati</taxon>
        <taxon>Actinomycetota</taxon>
        <taxon>Actinomycetes</taxon>
        <taxon>Pseudonocardiales</taxon>
        <taxon>Pseudonocardiaceae</taxon>
        <taxon>Amycolatopsis</taxon>
    </lineage>
</organism>
<evidence type="ECO:0000313" key="3">
    <source>
        <dbReference type="Proteomes" id="UP000292003"/>
    </source>
</evidence>
<dbReference type="InterPro" id="IPR029063">
    <property type="entry name" value="SAM-dependent_MTases_sf"/>
</dbReference>
<dbReference type="InterPro" id="IPR013217">
    <property type="entry name" value="Methyltransf_12"/>
</dbReference>
<dbReference type="EMBL" id="SFCC01000006">
    <property type="protein sequence ID" value="RZQ63429.1"/>
    <property type="molecule type" value="Genomic_DNA"/>
</dbReference>
<accession>A0A4Q7J894</accession>
<dbReference type="GO" id="GO:0032259">
    <property type="term" value="P:methylation"/>
    <property type="evidence" value="ECO:0007669"/>
    <property type="project" value="UniProtKB-KW"/>
</dbReference>
<protein>
    <submittedName>
        <fullName evidence="2">Methyltransferase</fullName>
    </submittedName>
</protein>
<name>A0A4Q7J894_9PSEU</name>
<dbReference type="OrthoDB" id="3382693at2"/>
<evidence type="ECO:0000313" key="2">
    <source>
        <dbReference type="EMBL" id="RZQ63429.1"/>
    </source>
</evidence>